<dbReference type="EMBL" id="CP081051">
    <property type="protein sequence ID" value="UWQ42680.1"/>
    <property type="molecule type" value="Genomic_DNA"/>
</dbReference>
<dbReference type="NCBIfam" id="TIGR01926">
    <property type="entry name" value="peroxid_rel"/>
    <property type="match status" value="1"/>
</dbReference>
<evidence type="ECO:0000313" key="2">
    <source>
        <dbReference type="Proteomes" id="UP001058514"/>
    </source>
</evidence>
<keyword evidence="1" id="KW-0560">Oxidoreductase</keyword>
<dbReference type="InterPro" id="IPR029032">
    <property type="entry name" value="AhpD-like"/>
</dbReference>
<sequence length="202" mass="22002">MAWIRTVPFEEATGKLKTLYERVTGPGNNVDNIMMVHSLRPHSMEGHMALYKNVLHHTGNKVPKWFLEVLGVWVSSLNDCAYCVEHHFAGLQRLLGDAERGRAIRAAIEARTPEAAPLEAAQVLAMGYARMLTEEPASVTAADIGALRDAGFDDGEILEINQVTAYFAYANRTVLGLGCSAKGDVLGLSPNNSDDPGDWGHK</sequence>
<protein>
    <submittedName>
        <fullName evidence="1">Peroxidase-related enzyme</fullName>
    </submittedName>
</protein>
<evidence type="ECO:0000313" key="1">
    <source>
        <dbReference type="EMBL" id="UWQ42680.1"/>
    </source>
</evidence>
<gene>
    <name evidence="1" type="ORF">K3718_06210</name>
</gene>
<dbReference type="PANTHER" id="PTHR35446">
    <property type="entry name" value="SI:CH211-175M2.5"/>
    <property type="match status" value="1"/>
</dbReference>
<accession>A0ABY5WML5</accession>
<reference evidence="1" key="1">
    <citation type="submission" date="2021-08" db="EMBL/GenBank/DDBJ databases">
        <authorList>
            <person name="Nwanade C."/>
            <person name="Wang M."/>
            <person name="Masoudi A."/>
            <person name="Yu Z."/>
            <person name="Liu J."/>
        </authorList>
    </citation>
    <scope>NUCLEOTIDE SEQUENCE</scope>
    <source>
        <strain evidence="1">S166</strain>
    </source>
</reference>
<dbReference type="RefSeq" id="WP_259965339.1">
    <property type="nucleotide sequence ID" value="NZ_CP081051.1"/>
</dbReference>
<dbReference type="SUPFAM" id="SSF69118">
    <property type="entry name" value="AhpD-like"/>
    <property type="match status" value="1"/>
</dbReference>
<dbReference type="GO" id="GO:0004601">
    <property type="term" value="F:peroxidase activity"/>
    <property type="evidence" value="ECO:0007669"/>
    <property type="project" value="UniProtKB-KW"/>
</dbReference>
<dbReference type="InterPro" id="IPR010195">
    <property type="entry name" value="Uncharacterised_peroxidase-rel"/>
</dbReference>
<keyword evidence="2" id="KW-1185">Reference proteome</keyword>
<name>A0ABY5WML5_9RHOB</name>
<dbReference type="PANTHER" id="PTHR35446:SF2">
    <property type="entry name" value="CARBOXYMUCONOLACTONE DECARBOXYLASE-LIKE DOMAIN-CONTAINING PROTEIN"/>
    <property type="match status" value="1"/>
</dbReference>
<keyword evidence="1" id="KW-0575">Peroxidase</keyword>
<dbReference type="Gene3D" id="1.20.1290.10">
    <property type="entry name" value="AhpD-like"/>
    <property type="match status" value="1"/>
</dbReference>
<organism evidence="1 2">
    <name type="scientific">Leisingera aquaemixtae</name>
    <dbReference type="NCBI Taxonomy" id="1396826"/>
    <lineage>
        <taxon>Bacteria</taxon>
        <taxon>Pseudomonadati</taxon>
        <taxon>Pseudomonadota</taxon>
        <taxon>Alphaproteobacteria</taxon>
        <taxon>Rhodobacterales</taxon>
        <taxon>Roseobacteraceae</taxon>
        <taxon>Leisingera</taxon>
    </lineage>
</organism>
<proteinExistence type="predicted"/>
<dbReference type="Proteomes" id="UP001058514">
    <property type="component" value="Chromosome"/>
</dbReference>